<keyword evidence="1" id="KW-0812">Transmembrane</keyword>
<comment type="caution">
    <text evidence="2">The sequence shown here is derived from an EMBL/GenBank/DDBJ whole genome shotgun (WGS) entry which is preliminary data.</text>
</comment>
<name>N1UZ34_9MICC</name>
<sequence>MARHKGHHADAGTAGIRLRALLSLGTVLGLGAVGTLAAWTDSSDATATFSAGTLELSVAADGAAGSSVAATSLSMENMYPGNSRAAMLTVSNDGSIPLGYTLAGSAAQPSGLEAGLTVTVHGGGTAANTATEGTCSGSLIGSGPLTGALLSDARALAPAAAEELCLRVELPAAAGNELQGTATNAVFTFTGTQRS</sequence>
<protein>
    <recommendedName>
        <fullName evidence="4">SipW-cognate class signal peptide</fullName>
    </recommendedName>
</protein>
<evidence type="ECO:0000313" key="3">
    <source>
        <dbReference type="Proteomes" id="UP000010729"/>
    </source>
</evidence>
<accession>N1UZ34</accession>
<dbReference type="Proteomes" id="UP000010729">
    <property type="component" value="Unassembled WGS sequence"/>
</dbReference>
<dbReference type="NCBIfam" id="TIGR04088">
    <property type="entry name" value="cognate_SipW"/>
    <property type="match status" value="1"/>
</dbReference>
<evidence type="ECO:0008006" key="4">
    <source>
        <dbReference type="Google" id="ProtNLM"/>
    </source>
</evidence>
<feature type="transmembrane region" description="Helical" evidence="1">
    <location>
        <begin position="20"/>
        <end position="39"/>
    </location>
</feature>
<dbReference type="OrthoDB" id="3746870at2"/>
<keyword evidence="3" id="KW-1185">Reference proteome</keyword>
<organism evidence="2 3">
    <name type="scientific">Arthrobacter crystallopoietes BAB-32</name>
    <dbReference type="NCBI Taxonomy" id="1246476"/>
    <lineage>
        <taxon>Bacteria</taxon>
        <taxon>Bacillati</taxon>
        <taxon>Actinomycetota</taxon>
        <taxon>Actinomycetes</taxon>
        <taxon>Micrococcales</taxon>
        <taxon>Micrococcaceae</taxon>
        <taxon>Crystallibacter</taxon>
    </lineage>
</organism>
<dbReference type="InterPro" id="IPR023833">
    <property type="entry name" value="Signal_pept_SipW-depend-type"/>
</dbReference>
<dbReference type="AlphaFoldDB" id="N1UZ34"/>
<gene>
    <name evidence="2" type="ORF">D477_010346</name>
</gene>
<keyword evidence="1" id="KW-1133">Transmembrane helix</keyword>
<evidence type="ECO:0000256" key="1">
    <source>
        <dbReference type="SAM" id="Phobius"/>
    </source>
</evidence>
<proteinExistence type="predicted"/>
<keyword evidence="1" id="KW-0472">Membrane</keyword>
<evidence type="ECO:0000313" key="2">
    <source>
        <dbReference type="EMBL" id="EMY34295.1"/>
    </source>
</evidence>
<reference evidence="2 3" key="1">
    <citation type="journal article" date="2013" name="Genome Announc.">
        <title>Draft Genome Sequence of Arthrobacter crystallopoietes Strain BAB-32, Revealing Genes for Bioremediation.</title>
        <authorList>
            <person name="Joshi M.N."/>
            <person name="Pandit A.S."/>
            <person name="Sharma A."/>
            <person name="Pandya R.V."/>
            <person name="Desai S.M."/>
            <person name="Saxena A.K."/>
            <person name="Bagatharia S.B."/>
        </authorList>
    </citation>
    <scope>NUCLEOTIDE SEQUENCE [LARGE SCALE GENOMIC DNA]</scope>
    <source>
        <strain evidence="2 3">BAB-32</strain>
    </source>
</reference>
<dbReference type="EMBL" id="ANPE02000122">
    <property type="protein sequence ID" value="EMY34295.1"/>
    <property type="molecule type" value="Genomic_DNA"/>
</dbReference>
<dbReference type="RefSeq" id="WP_005268906.1">
    <property type="nucleotide sequence ID" value="NZ_ANPE02000122.1"/>
</dbReference>